<feature type="non-terminal residue" evidence="2">
    <location>
        <position position="1"/>
    </location>
</feature>
<keyword evidence="4" id="KW-1185">Reference proteome</keyword>
<dbReference type="InParanoid" id="B7P4X0"/>
<feature type="non-terminal residue" evidence="2">
    <location>
        <position position="89"/>
    </location>
</feature>
<dbReference type="EMBL" id="DS637321">
    <property type="protein sequence ID" value="EEC01642.1"/>
    <property type="molecule type" value="Genomic_DNA"/>
</dbReference>
<evidence type="ECO:0000313" key="2">
    <source>
        <dbReference type="EMBL" id="EEC01642.1"/>
    </source>
</evidence>
<feature type="region of interest" description="Disordered" evidence="1">
    <location>
        <begin position="14"/>
        <end position="67"/>
    </location>
</feature>
<gene>
    <name evidence="2" type="ORF">IscW_ISCW000452</name>
</gene>
<dbReference type="Proteomes" id="UP000001555">
    <property type="component" value="Unassembled WGS sequence"/>
</dbReference>
<evidence type="ECO:0000256" key="1">
    <source>
        <dbReference type="SAM" id="MobiDB-lite"/>
    </source>
</evidence>
<dbReference type="PaxDb" id="6945-B7P4X0"/>
<feature type="compositionally biased region" description="Basic residues" evidence="1">
    <location>
        <begin position="36"/>
        <end position="47"/>
    </location>
</feature>
<dbReference type="EMBL" id="ABJB010743486">
    <property type="status" value="NOT_ANNOTATED_CDS"/>
    <property type="molecule type" value="Genomic_DNA"/>
</dbReference>
<accession>B7P4X0</accession>
<dbReference type="AlphaFoldDB" id="B7P4X0"/>
<dbReference type="HOGENOM" id="CLU_2461063_0_0_1"/>
<sequence length="89" mass="10114">SAKIEQLGEMLNTQRDKMGNALGQSIYVLEKDRNKPERRRKRTRKETRRNTASAPPIKSKKPGNKDAAQIFHIWTADGSTGNNKKCSNF</sequence>
<evidence type="ECO:0000313" key="4">
    <source>
        <dbReference type="Proteomes" id="UP000001555"/>
    </source>
</evidence>
<organism>
    <name type="scientific">Ixodes scapularis</name>
    <name type="common">Black-legged tick</name>
    <name type="synonym">Deer tick</name>
    <dbReference type="NCBI Taxonomy" id="6945"/>
    <lineage>
        <taxon>Eukaryota</taxon>
        <taxon>Metazoa</taxon>
        <taxon>Ecdysozoa</taxon>
        <taxon>Arthropoda</taxon>
        <taxon>Chelicerata</taxon>
        <taxon>Arachnida</taxon>
        <taxon>Acari</taxon>
        <taxon>Parasitiformes</taxon>
        <taxon>Ixodida</taxon>
        <taxon>Ixodoidea</taxon>
        <taxon>Ixodidae</taxon>
        <taxon>Ixodinae</taxon>
        <taxon>Ixodes</taxon>
    </lineage>
</organism>
<protein>
    <submittedName>
        <fullName evidence="2 3">Uncharacterized protein</fullName>
    </submittedName>
</protein>
<proteinExistence type="predicted"/>
<dbReference type="EnsemblMetazoa" id="ISCW000452-RA">
    <property type="protein sequence ID" value="ISCW000452-PA"/>
    <property type="gene ID" value="ISCW000452"/>
</dbReference>
<evidence type="ECO:0000313" key="3">
    <source>
        <dbReference type="EnsemblMetazoa" id="ISCW000452-PA"/>
    </source>
</evidence>
<name>B7P4X0_IXOSC</name>
<reference evidence="3" key="2">
    <citation type="submission" date="2020-05" db="UniProtKB">
        <authorList>
            <consortium name="EnsemblMetazoa"/>
        </authorList>
    </citation>
    <scope>IDENTIFICATION</scope>
    <source>
        <strain evidence="3">wikel</strain>
    </source>
</reference>
<reference evidence="2 4" key="1">
    <citation type="submission" date="2008-03" db="EMBL/GenBank/DDBJ databases">
        <title>Annotation of Ixodes scapularis.</title>
        <authorList>
            <consortium name="Ixodes scapularis Genome Project Consortium"/>
            <person name="Caler E."/>
            <person name="Hannick L.I."/>
            <person name="Bidwell S."/>
            <person name="Joardar V."/>
            <person name="Thiagarajan M."/>
            <person name="Amedeo P."/>
            <person name="Galinsky K.J."/>
            <person name="Schobel S."/>
            <person name="Inman J."/>
            <person name="Hostetler J."/>
            <person name="Miller J."/>
            <person name="Hammond M."/>
            <person name="Megy K."/>
            <person name="Lawson D."/>
            <person name="Kodira C."/>
            <person name="Sutton G."/>
            <person name="Meyer J."/>
            <person name="Hill C.A."/>
            <person name="Birren B."/>
            <person name="Nene V."/>
            <person name="Collins F."/>
            <person name="Alarcon-Chaidez F."/>
            <person name="Wikel S."/>
            <person name="Strausberg R."/>
        </authorList>
    </citation>
    <scope>NUCLEOTIDE SEQUENCE [LARGE SCALE GENOMIC DNA]</scope>
    <source>
        <strain evidence="4">Wikel</strain>
        <strain evidence="2">Wikel colony</strain>
    </source>
</reference>
<dbReference type="VEuPathDB" id="VectorBase:ISCW000452"/>